<comment type="caution">
    <text evidence="2">The sequence shown here is derived from an EMBL/GenBank/DDBJ whole genome shotgun (WGS) entry which is preliminary data.</text>
</comment>
<gene>
    <name evidence="2" type="ORF">ACG00Y_05330</name>
</gene>
<feature type="domain" description="Bacterial transcriptional activator" evidence="1">
    <location>
        <begin position="100"/>
        <end position="236"/>
    </location>
</feature>
<protein>
    <submittedName>
        <fullName evidence="2">BTAD domain-containing putative transcriptional regulator</fullName>
    </submittedName>
</protein>
<dbReference type="InterPro" id="IPR005158">
    <property type="entry name" value="BTAD"/>
</dbReference>
<reference evidence="2 3" key="1">
    <citation type="submission" date="2024-08" db="EMBL/GenBank/DDBJ databases">
        <authorList>
            <person name="Lu H."/>
        </authorList>
    </citation>
    <scope>NUCLEOTIDE SEQUENCE [LARGE SCALE GENOMIC DNA]</scope>
    <source>
        <strain evidence="2 3">LYH14W</strain>
    </source>
</reference>
<sequence length="1104" mass="118450">MATRPPAGPNTAPNPRLSLLHAPALTLPDGTRHPLAAKDAALLALLALDGPTPRAQLAALLWPEAGVPQARNNLRQRLFRLHRLAGRDLVLQGEPLTLAADLAHDLAPPAEALQDDAGAAAGSLLGSLNFEQEPALARWVEHARERWRSQLRDLLAGVASKHEDEHRIAEALPYAERLARDEPLLEHAQRQLMRLHYRRGDRGAALAVYERLRDTLDRELGETPSPESRQLAALIEASQQLPSVLPQPAPVAVLCPPRLVGREAEWQAMSAAWARGAPLLLLGEPGIGKSRLLADFAQAQGLRCRVQARPGDLGVPYALLARLLRAWFTAHADAPPPEPWVRAELARCVPELGTPAVGVANALRLRAAVAQALQHTGGAGIAIDDLQFADEATLELLTGGLLGDEGGVRWLLAARRAEVPAAVRAWVASAMPAVVALGPLDAAGVQALLASVAEADTEMHQLAASLHRHTGGSPLFLLQTLLEWLRHGRRPLGEGQALPFPADVLRLIQHRLDALSPDAVKLARIAALAGMDFEVALGAAVLERHPLDLLAPWRELEQALVINEQAFVHDLVREACVAAIPKPIRAWLHRRVAQWLAAERPATPPARLAAHWAAAGDAGAAARAWLQAAQYSRDAGRIGEQARALRSAAQGFASAGLAPERFHALTQLVIATRESQSPAEALPVADELLAAADGPAQHGVALKEQAVCHMNAMRHDIAAPLLQQAVALLQTSGNAQALGHAQYMHALCTARSIGPAHATTAMLALLPWAKQQVDESQRQCFNVDLGIVLDQSDQRTRARPHFEAAIAFFERHGELANLASTHLTLGRSLVQLGALPAATRHLERAVALRNELSGGVAGQGIDALSLGRAWVEGGRYADAIALLEPLIERLDGQGMAVVSAAARHALARAFAMLGQPARVRQVLGAQPDSAPPFQQAQALWTEALAVQAQPAERRALLERALACFTRGDMPYVRLPIAFDLLALQGDADALARFDERLAECEARELPAARLLGLARRVPLLPAHETAPAITTLLAEMDERHSVGAYLPELLAGCANAALQAGEAKLATRCRERARRWIYTVALPQVPAAFRDSFLQRNPFNRGLA</sequence>
<dbReference type="SUPFAM" id="SSF48452">
    <property type="entry name" value="TPR-like"/>
    <property type="match status" value="2"/>
</dbReference>
<evidence type="ECO:0000313" key="2">
    <source>
        <dbReference type="EMBL" id="MFG6429322.1"/>
    </source>
</evidence>
<accession>A0ABW7EY73</accession>
<dbReference type="InterPro" id="IPR027417">
    <property type="entry name" value="P-loop_NTPase"/>
</dbReference>
<dbReference type="SUPFAM" id="SSF52540">
    <property type="entry name" value="P-loop containing nucleoside triphosphate hydrolases"/>
    <property type="match status" value="1"/>
</dbReference>
<dbReference type="Pfam" id="PF13191">
    <property type="entry name" value="AAA_16"/>
    <property type="match status" value="1"/>
</dbReference>
<evidence type="ECO:0000313" key="3">
    <source>
        <dbReference type="Proteomes" id="UP001606210"/>
    </source>
</evidence>
<dbReference type="Proteomes" id="UP001606210">
    <property type="component" value="Unassembled WGS sequence"/>
</dbReference>
<name>A0ABW7EY73_9BURK</name>
<dbReference type="RefSeq" id="WP_394476667.1">
    <property type="nucleotide sequence ID" value="NZ_JBIGHV010000002.1"/>
</dbReference>
<evidence type="ECO:0000259" key="1">
    <source>
        <dbReference type="SMART" id="SM01043"/>
    </source>
</evidence>
<organism evidence="2 3">
    <name type="scientific">Pelomonas parva</name>
    <dbReference type="NCBI Taxonomy" id="3299032"/>
    <lineage>
        <taxon>Bacteria</taxon>
        <taxon>Pseudomonadati</taxon>
        <taxon>Pseudomonadota</taxon>
        <taxon>Betaproteobacteria</taxon>
        <taxon>Burkholderiales</taxon>
        <taxon>Sphaerotilaceae</taxon>
        <taxon>Roseateles</taxon>
    </lineage>
</organism>
<dbReference type="InterPro" id="IPR011990">
    <property type="entry name" value="TPR-like_helical_dom_sf"/>
</dbReference>
<dbReference type="Pfam" id="PF03704">
    <property type="entry name" value="BTAD"/>
    <property type="match status" value="1"/>
</dbReference>
<proteinExistence type="predicted"/>
<dbReference type="Gene3D" id="1.25.40.10">
    <property type="entry name" value="Tetratricopeptide repeat domain"/>
    <property type="match status" value="2"/>
</dbReference>
<keyword evidence="3" id="KW-1185">Reference proteome</keyword>
<dbReference type="SMART" id="SM01043">
    <property type="entry name" value="BTAD"/>
    <property type="match status" value="1"/>
</dbReference>
<dbReference type="PANTHER" id="PTHR35807">
    <property type="entry name" value="TRANSCRIPTIONAL REGULATOR REDD-RELATED"/>
    <property type="match status" value="1"/>
</dbReference>
<dbReference type="EMBL" id="JBIGHV010000002">
    <property type="protein sequence ID" value="MFG6429322.1"/>
    <property type="molecule type" value="Genomic_DNA"/>
</dbReference>
<dbReference type="InterPro" id="IPR041664">
    <property type="entry name" value="AAA_16"/>
</dbReference>
<dbReference type="InterPro" id="IPR051677">
    <property type="entry name" value="AfsR-DnrI-RedD_regulator"/>
</dbReference>